<dbReference type="GO" id="GO:0015288">
    <property type="term" value="F:porin activity"/>
    <property type="evidence" value="ECO:0007669"/>
    <property type="project" value="UniProtKB-KW"/>
</dbReference>
<dbReference type="Gene3D" id="2.40.160.10">
    <property type="entry name" value="Porin"/>
    <property type="match status" value="1"/>
</dbReference>
<evidence type="ECO:0000256" key="5">
    <source>
        <dbReference type="ARBA" id="ARBA00022692"/>
    </source>
</evidence>
<evidence type="ECO:0000256" key="4">
    <source>
        <dbReference type="ARBA" id="ARBA00022452"/>
    </source>
</evidence>
<keyword evidence="13" id="KW-1185">Reference proteome</keyword>
<proteinExistence type="predicted"/>
<dbReference type="InterPro" id="IPR023614">
    <property type="entry name" value="Porin_dom_sf"/>
</dbReference>
<evidence type="ECO:0000256" key="10">
    <source>
        <dbReference type="ARBA" id="ARBA00023237"/>
    </source>
</evidence>
<evidence type="ECO:0000313" key="12">
    <source>
        <dbReference type="EMBL" id="CAB3779532.1"/>
    </source>
</evidence>
<dbReference type="PANTHER" id="PTHR34501:SF9">
    <property type="entry name" value="MAJOR OUTER MEMBRANE PROTEIN P.IA"/>
    <property type="match status" value="1"/>
</dbReference>
<comment type="subcellular location">
    <subcellularLocation>
        <location evidence="1">Cell outer membrane</location>
        <topology evidence="1">Multi-pass membrane protein</topology>
    </subcellularLocation>
</comment>
<dbReference type="PRINTS" id="PR00184">
    <property type="entry name" value="NEISSPPORIN"/>
</dbReference>
<dbReference type="GO" id="GO:0009279">
    <property type="term" value="C:cell outer membrane"/>
    <property type="evidence" value="ECO:0007669"/>
    <property type="project" value="UniProtKB-SubCell"/>
</dbReference>
<dbReference type="InterPro" id="IPR033900">
    <property type="entry name" value="Gram_neg_porin_domain"/>
</dbReference>
<sequence>MSSNGQSLHSGSRSIARQRLLAILAGGYLGFGGTASAEAEVSLYGEIDTGLTYTSSVADGDKPTHGSRLAATSNNVSGSFFGLHGTEDLGGGATAEFTIERGIDVMNGGGNDGQPMFVGLSHPEVGTLTLGHQVDSVSDYLAPLTLTGSEGGTYFAHPFDNDNANGTYLVNHSVKWQSPEWHGFHFGGQYAVAPTTAGGPTWSAGAAFAKGPLSLAASYAQSGGVPLEDDLGAAIGKSLAGAGITAAPGAFAIGQRIYGAGINYAFADVTFGTVWTHSRYEARGSDDGTVVSSMSAGRLDFDNYEINTRYRASEALTLAAAYTLTRGKASSGNTQTTACLHQFGVQADYAVSKRTNFYVEGIYQQAADDKPVAFVNGVGPADSDRQTVVSLGVRHLF</sequence>
<evidence type="ECO:0000313" key="13">
    <source>
        <dbReference type="Proteomes" id="UP000494115"/>
    </source>
</evidence>
<evidence type="ECO:0000256" key="3">
    <source>
        <dbReference type="ARBA" id="ARBA00022448"/>
    </source>
</evidence>
<organism evidence="12 13">
    <name type="scientific">Pararobbsia alpina</name>
    <dbReference type="NCBI Taxonomy" id="621374"/>
    <lineage>
        <taxon>Bacteria</taxon>
        <taxon>Pseudomonadati</taxon>
        <taxon>Pseudomonadota</taxon>
        <taxon>Betaproteobacteria</taxon>
        <taxon>Burkholderiales</taxon>
        <taxon>Burkholderiaceae</taxon>
        <taxon>Pararobbsia</taxon>
    </lineage>
</organism>
<dbReference type="EMBL" id="CADIKM010000003">
    <property type="protein sequence ID" value="CAB3779532.1"/>
    <property type="molecule type" value="Genomic_DNA"/>
</dbReference>
<dbReference type="CDD" id="cd00342">
    <property type="entry name" value="gram_neg_porins"/>
    <property type="match status" value="1"/>
</dbReference>
<evidence type="ECO:0000256" key="1">
    <source>
        <dbReference type="ARBA" id="ARBA00004571"/>
    </source>
</evidence>
<evidence type="ECO:0000256" key="2">
    <source>
        <dbReference type="ARBA" id="ARBA00011233"/>
    </source>
</evidence>
<accession>A0A6S7AWN1</accession>
<comment type="subunit">
    <text evidence="2">Homotrimer.</text>
</comment>
<dbReference type="Pfam" id="PF13609">
    <property type="entry name" value="Porin_4"/>
    <property type="match status" value="1"/>
</dbReference>
<evidence type="ECO:0000259" key="11">
    <source>
        <dbReference type="Pfam" id="PF13609"/>
    </source>
</evidence>
<gene>
    <name evidence="12" type="ORF">LMG28138_00839</name>
</gene>
<evidence type="ECO:0000256" key="6">
    <source>
        <dbReference type="ARBA" id="ARBA00022729"/>
    </source>
</evidence>
<dbReference type="GO" id="GO:0046930">
    <property type="term" value="C:pore complex"/>
    <property type="evidence" value="ECO:0007669"/>
    <property type="project" value="UniProtKB-KW"/>
</dbReference>
<dbReference type="InterPro" id="IPR002299">
    <property type="entry name" value="Porin_Neis"/>
</dbReference>
<dbReference type="InterPro" id="IPR050298">
    <property type="entry name" value="Gram-neg_bact_OMP"/>
</dbReference>
<reference evidence="12 13" key="1">
    <citation type="submission" date="2020-04" db="EMBL/GenBank/DDBJ databases">
        <authorList>
            <person name="De Canck E."/>
        </authorList>
    </citation>
    <scope>NUCLEOTIDE SEQUENCE [LARGE SCALE GENOMIC DNA]</scope>
    <source>
        <strain evidence="12 13">LMG 28138</strain>
    </source>
</reference>
<keyword evidence="7" id="KW-0406">Ion transport</keyword>
<dbReference type="Proteomes" id="UP000494115">
    <property type="component" value="Unassembled WGS sequence"/>
</dbReference>
<evidence type="ECO:0000256" key="9">
    <source>
        <dbReference type="ARBA" id="ARBA00023136"/>
    </source>
</evidence>
<keyword evidence="4" id="KW-1134">Transmembrane beta strand</keyword>
<protein>
    <submittedName>
        <fullName evidence="12">Outer membrane porin protein</fullName>
    </submittedName>
</protein>
<name>A0A6S7AWN1_9BURK</name>
<dbReference type="SUPFAM" id="SSF56935">
    <property type="entry name" value="Porins"/>
    <property type="match status" value="1"/>
</dbReference>
<dbReference type="RefSeq" id="WP_175103394.1">
    <property type="nucleotide sequence ID" value="NZ_CADIKM010000003.1"/>
</dbReference>
<keyword evidence="3" id="KW-0813">Transport</keyword>
<feature type="domain" description="Porin" evidence="11">
    <location>
        <begin position="31"/>
        <end position="363"/>
    </location>
</feature>
<keyword evidence="5" id="KW-0812">Transmembrane</keyword>
<keyword evidence="10" id="KW-0998">Cell outer membrane</keyword>
<keyword evidence="6" id="KW-0732">Signal</keyword>
<evidence type="ECO:0000256" key="8">
    <source>
        <dbReference type="ARBA" id="ARBA00023114"/>
    </source>
</evidence>
<evidence type="ECO:0000256" key="7">
    <source>
        <dbReference type="ARBA" id="ARBA00023065"/>
    </source>
</evidence>
<dbReference type="GO" id="GO:0006811">
    <property type="term" value="P:monoatomic ion transport"/>
    <property type="evidence" value="ECO:0007669"/>
    <property type="project" value="UniProtKB-KW"/>
</dbReference>
<keyword evidence="9" id="KW-0472">Membrane</keyword>
<dbReference type="PANTHER" id="PTHR34501">
    <property type="entry name" value="PROTEIN YDDL-RELATED"/>
    <property type="match status" value="1"/>
</dbReference>
<dbReference type="AlphaFoldDB" id="A0A6S7AWN1"/>
<keyword evidence="8" id="KW-0626">Porin</keyword>